<dbReference type="CDD" id="cd07043">
    <property type="entry name" value="STAS_anti-anti-sigma_factors"/>
    <property type="match status" value="1"/>
</dbReference>
<keyword evidence="2" id="KW-0472">Membrane</keyword>
<feature type="transmembrane region" description="Helical" evidence="2">
    <location>
        <begin position="216"/>
        <end position="237"/>
    </location>
</feature>
<dbReference type="SUPFAM" id="SSF52091">
    <property type="entry name" value="SpoIIaa-like"/>
    <property type="match status" value="1"/>
</dbReference>
<dbReference type="KEGG" id="tpro:Ga0080559_TMP1837"/>
<dbReference type="InterPro" id="IPR036513">
    <property type="entry name" value="STAS_dom_sf"/>
</dbReference>
<proteinExistence type="inferred from homology"/>
<comment type="similarity">
    <text evidence="2">Belongs to the MlaE permease family.</text>
</comment>
<dbReference type="PANTHER" id="PTHR30188">
    <property type="entry name" value="ABC TRANSPORTER PERMEASE PROTEIN-RELATED"/>
    <property type="match status" value="1"/>
</dbReference>
<comment type="function">
    <text evidence="1">Could be part of an ABC transporter complex.</text>
</comment>
<organism evidence="4 5">
    <name type="scientific">Salipiger profundus</name>
    <dbReference type="NCBI Taxonomy" id="1229727"/>
    <lineage>
        <taxon>Bacteria</taxon>
        <taxon>Pseudomonadati</taxon>
        <taxon>Pseudomonadota</taxon>
        <taxon>Alphaproteobacteria</taxon>
        <taxon>Rhodobacterales</taxon>
        <taxon>Roseobacteraceae</taxon>
        <taxon>Salipiger</taxon>
    </lineage>
</organism>
<reference evidence="4 5" key="1">
    <citation type="submission" date="2016-03" db="EMBL/GenBank/DDBJ databases">
        <title>Deep-sea bacteria in the southern Pacific.</title>
        <authorList>
            <person name="Tang K."/>
        </authorList>
    </citation>
    <scope>NUCLEOTIDE SEQUENCE [LARGE SCALE GENOMIC DNA]</scope>
    <source>
        <strain evidence="4 5">JLT2016</strain>
    </source>
</reference>
<dbReference type="OrthoDB" id="9805022at2"/>
<dbReference type="PROSITE" id="PS50801">
    <property type="entry name" value="STAS"/>
    <property type="match status" value="1"/>
</dbReference>
<feature type="transmembrane region" description="Helical" evidence="2">
    <location>
        <begin position="128"/>
        <end position="147"/>
    </location>
</feature>
<name>A0A1U7D3E9_9RHOB</name>
<dbReference type="PANTHER" id="PTHR30188:SF3">
    <property type="entry name" value="ABC TRANSPORTER PERMEASE"/>
    <property type="match status" value="1"/>
</dbReference>
<dbReference type="EMBL" id="CP014796">
    <property type="protein sequence ID" value="APX22633.1"/>
    <property type="molecule type" value="Genomic_DNA"/>
</dbReference>
<feature type="transmembrane region" description="Helical" evidence="2">
    <location>
        <begin position="310"/>
        <end position="331"/>
    </location>
</feature>
<evidence type="ECO:0000313" key="5">
    <source>
        <dbReference type="Proteomes" id="UP000186559"/>
    </source>
</evidence>
<feature type="domain" description="STAS" evidence="3">
    <location>
        <begin position="18"/>
        <end position="80"/>
    </location>
</feature>
<dbReference type="STRING" id="1229727.Ga0080559_TMP1837"/>
<dbReference type="InterPro" id="IPR030802">
    <property type="entry name" value="Permease_MalE"/>
</dbReference>
<dbReference type="GO" id="GO:0005548">
    <property type="term" value="F:phospholipid transporter activity"/>
    <property type="evidence" value="ECO:0007669"/>
    <property type="project" value="TreeGrafter"/>
</dbReference>
<evidence type="ECO:0000259" key="3">
    <source>
        <dbReference type="PROSITE" id="PS50801"/>
    </source>
</evidence>
<dbReference type="AlphaFoldDB" id="A0A1U7D3E9"/>
<feature type="transmembrane region" description="Helical" evidence="2">
    <location>
        <begin position="352"/>
        <end position="373"/>
    </location>
</feature>
<dbReference type="RefSeq" id="WP_076622919.1">
    <property type="nucleotide sequence ID" value="NZ_BMEW01000004.1"/>
</dbReference>
<dbReference type="Pfam" id="PF13466">
    <property type="entry name" value="STAS_2"/>
    <property type="match status" value="1"/>
</dbReference>
<dbReference type="InterPro" id="IPR058548">
    <property type="entry name" value="MlaB-like_STAS"/>
</dbReference>
<gene>
    <name evidence="4" type="ORF">Ga0080559_TMP1837</name>
</gene>
<evidence type="ECO:0000313" key="4">
    <source>
        <dbReference type="EMBL" id="APX22633.1"/>
    </source>
</evidence>
<dbReference type="GO" id="GO:0043190">
    <property type="term" value="C:ATP-binding cassette (ABC) transporter complex"/>
    <property type="evidence" value="ECO:0007669"/>
    <property type="project" value="InterPro"/>
</dbReference>
<comment type="subcellular location">
    <subcellularLocation>
        <location evidence="2">Cell inner membrane</location>
        <topology evidence="2">Multi-pass membrane protein</topology>
    </subcellularLocation>
</comment>
<keyword evidence="2" id="KW-0812">Transmembrane</keyword>
<keyword evidence="5" id="KW-1185">Reference proteome</keyword>
<dbReference type="Proteomes" id="UP000186559">
    <property type="component" value="Chromosome"/>
</dbReference>
<keyword evidence="2" id="KW-1003">Cell membrane</keyword>
<feature type="transmembrane region" description="Helical" evidence="2">
    <location>
        <begin position="258"/>
        <end position="290"/>
    </location>
</feature>
<accession>A0A1U7D3E9</accession>
<evidence type="ECO:0000256" key="2">
    <source>
        <dbReference type="RuleBase" id="RU362044"/>
    </source>
</evidence>
<dbReference type="NCBIfam" id="TIGR00056">
    <property type="entry name" value="MlaE family lipid ABC transporter permease subunit"/>
    <property type="match status" value="1"/>
</dbReference>
<keyword evidence="2" id="KW-1133">Transmembrane helix</keyword>
<dbReference type="InterPro" id="IPR003453">
    <property type="entry name" value="ABC_MlaE_roteobac"/>
</dbReference>
<dbReference type="Pfam" id="PF02405">
    <property type="entry name" value="MlaE"/>
    <property type="match status" value="1"/>
</dbReference>
<sequence>MSEEGFTSDFSGDGAAGVLTLGGALTVHTVTALRDSLAPARGAGDLVVDMAGVDRMDTAGAWALAELEAQIAQRGGTTRLRHAGDEALLLLDTVRAALPAPETPAERDRGLIALLEATGRRVATGAAFLRDLLAYLGLFLVALWRVVTHPREFRFTALVAHADDVGLRAVPIVGLMAFLIGVVLAFQGSAQLRQFGAEVFVVDLIAISILRELGILLTAIIVAGRTASAFTAAIGSMKMREEIDAMRTLGLDPATVLFVPRILALLLMLPILGLVANVMGLIGGALMSWIDLGISPSMFRARLIADTDVSHVFVGLVKAPVFALIIGVVGCHAGMQVQGNAESLGRMTSNAVVTAIFAVIVADALFSIFFAQVGL</sequence>
<evidence type="ECO:0000256" key="1">
    <source>
        <dbReference type="ARBA" id="ARBA00003787"/>
    </source>
</evidence>
<protein>
    <submittedName>
        <fullName evidence="4">Phospholipid/cholesterol/gamma-HCH transport system permease protein</fullName>
    </submittedName>
</protein>
<feature type="transmembrane region" description="Helical" evidence="2">
    <location>
        <begin position="167"/>
        <end position="185"/>
    </location>
</feature>
<dbReference type="Gene3D" id="3.30.750.24">
    <property type="entry name" value="STAS domain"/>
    <property type="match status" value="1"/>
</dbReference>
<keyword evidence="2" id="KW-0997">Cell inner membrane</keyword>
<dbReference type="InterPro" id="IPR002645">
    <property type="entry name" value="STAS_dom"/>
</dbReference>